<proteinExistence type="inferred from homology"/>
<evidence type="ECO:0000256" key="8">
    <source>
        <dbReference type="ARBA" id="ARBA00023010"/>
    </source>
</evidence>
<evidence type="ECO:0000313" key="12">
    <source>
        <dbReference type="EMBL" id="OGL79075.1"/>
    </source>
</evidence>
<dbReference type="Pfam" id="PF07549">
    <property type="entry name" value="Sec_GG"/>
    <property type="match status" value="1"/>
</dbReference>
<comment type="subcellular location">
    <subcellularLocation>
        <location evidence="1 10">Cell membrane</location>
        <topology evidence="1 10">Multi-pass membrane protein</topology>
    </subcellularLocation>
</comment>
<sequence>MNIVKLRTVWYAFSGTLIIASIFAVATFGLKQGIDFTGGSLMTLRFEKRPTSLEVERAMTTLDLGSVVIQPVGDNEMNIRTKTLDEKGHGDLLAAVQETFGKAEELRYDSIGPSIGAELRDKSWKALLIVFGSILAYIAYTFRKVSTPVQSWKYGLITVFTAFHDVIIPIGLFAILGKYFNVEIGTPFIAAILTIMGYSINDTIVVLDRVRENLHRMGGDFEHIVSTSLKQTYLRSFNTSITTLFSLVAIYFFGGESIRDFALALIVGIVTGTYSSIFIASPLLVTWHRLTQRR</sequence>
<dbReference type="AlphaFoldDB" id="A0A1F7ULF6"/>
<keyword evidence="4" id="KW-0997">Cell inner membrane</keyword>
<dbReference type="SUPFAM" id="SSF82866">
    <property type="entry name" value="Multidrug efflux transporter AcrB transmembrane domain"/>
    <property type="match status" value="1"/>
</dbReference>
<feature type="transmembrane region" description="Helical" evidence="10">
    <location>
        <begin position="154"/>
        <end position="176"/>
    </location>
</feature>
<dbReference type="InterPro" id="IPR000731">
    <property type="entry name" value="SSD"/>
</dbReference>
<dbReference type="PANTHER" id="PTHR30081:SF8">
    <property type="entry name" value="PROTEIN TRANSLOCASE SUBUNIT SECF"/>
    <property type="match status" value="1"/>
</dbReference>
<evidence type="ECO:0000256" key="4">
    <source>
        <dbReference type="ARBA" id="ARBA00022519"/>
    </source>
</evidence>
<dbReference type="GO" id="GO:0006605">
    <property type="term" value="P:protein targeting"/>
    <property type="evidence" value="ECO:0007669"/>
    <property type="project" value="UniProtKB-UniRule"/>
</dbReference>
<keyword evidence="8 10" id="KW-0811">Translocation</keyword>
<evidence type="ECO:0000256" key="6">
    <source>
        <dbReference type="ARBA" id="ARBA00022927"/>
    </source>
</evidence>
<evidence type="ECO:0000259" key="11">
    <source>
        <dbReference type="PROSITE" id="PS50156"/>
    </source>
</evidence>
<evidence type="ECO:0000256" key="9">
    <source>
        <dbReference type="ARBA" id="ARBA00023136"/>
    </source>
</evidence>
<dbReference type="InterPro" id="IPR022813">
    <property type="entry name" value="SecD/SecF_arch_bac"/>
</dbReference>
<dbReference type="GO" id="GO:0005886">
    <property type="term" value="C:plasma membrane"/>
    <property type="evidence" value="ECO:0007669"/>
    <property type="project" value="UniProtKB-SubCell"/>
</dbReference>
<keyword evidence="9 10" id="KW-0472">Membrane</keyword>
<feature type="domain" description="SSD" evidence="11">
    <location>
        <begin position="123"/>
        <end position="286"/>
    </location>
</feature>
<dbReference type="EMBL" id="MGEH01000018">
    <property type="protein sequence ID" value="OGL79075.1"/>
    <property type="molecule type" value="Genomic_DNA"/>
</dbReference>
<dbReference type="PRINTS" id="PR01755">
    <property type="entry name" value="SECFTRNLCASE"/>
</dbReference>
<dbReference type="InterPro" id="IPR005665">
    <property type="entry name" value="SecF_bac"/>
</dbReference>
<dbReference type="InterPro" id="IPR022645">
    <property type="entry name" value="SecD/SecF_bac"/>
</dbReference>
<dbReference type="InterPro" id="IPR048634">
    <property type="entry name" value="SecD_SecF_C"/>
</dbReference>
<dbReference type="Proteomes" id="UP000176603">
    <property type="component" value="Unassembled WGS sequence"/>
</dbReference>
<dbReference type="GO" id="GO:0015450">
    <property type="term" value="F:protein-transporting ATPase activity"/>
    <property type="evidence" value="ECO:0007669"/>
    <property type="project" value="InterPro"/>
</dbReference>
<comment type="similarity">
    <text evidence="10">Belongs to the SecD/SecF family. SecF subfamily.</text>
</comment>
<dbReference type="Gene3D" id="1.20.1640.10">
    <property type="entry name" value="Multidrug efflux transporter AcrB transmembrane domain"/>
    <property type="match status" value="1"/>
</dbReference>
<keyword evidence="5 10" id="KW-0812">Transmembrane</keyword>
<keyword evidence="7 10" id="KW-1133">Transmembrane helix</keyword>
<keyword evidence="6 10" id="KW-0653">Protein transport</keyword>
<accession>A0A1F7ULF6</accession>
<feature type="transmembrane region" description="Helical" evidence="10">
    <location>
        <begin position="9"/>
        <end position="30"/>
    </location>
</feature>
<dbReference type="Pfam" id="PF02355">
    <property type="entry name" value="SecD_SecF_C"/>
    <property type="match status" value="1"/>
</dbReference>
<dbReference type="STRING" id="1802399.A3E39_02410"/>
<feature type="transmembrane region" description="Helical" evidence="10">
    <location>
        <begin position="261"/>
        <end position="285"/>
    </location>
</feature>
<evidence type="ECO:0000313" key="13">
    <source>
        <dbReference type="Proteomes" id="UP000176603"/>
    </source>
</evidence>
<dbReference type="HAMAP" id="MF_01464_B">
    <property type="entry name" value="SecF_B"/>
    <property type="match status" value="1"/>
</dbReference>
<evidence type="ECO:0000256" key="2">
    <source>
        <dbReference type="ARBA" id="ARBA00022448"/>
    </source>
</evidence>
<dbReference type="GO" id="GO:0043952">
    <property type="term" value="P:protein transport by the Sec complex"/>
    <property type="evidence" value="ECO:0007669"/>
    <property type="project" value="UniProtKB-UniRule"/>
</dbReference>
<comment type="caution">
    <text evidence="12">The sequence shown here is derived from an EMBL/GenBank/DDBJ whole genome shotgun (WGS) entry which is preliminary data.</text>
</comment>
<organism evidence="12 13">
    <name type="scientific">Candidatus Uhrbacteria bacterium RIFCSPHIGHO2_12_FULL_60_25</name>
    <dbReference type="NCBI Taxonomy" id="1802399"/>
    <lineage>
        <taxon>Bacteria</taxon>
        <taxon>Candidatus Uhriibacteriota</taxon>
    </lineage>
</organism>
<gene>
    <name evidence="10" type="primary">secF</name>
    <name evidence="12" type="ORF">A3E39_02410</name>
</gene>
<reference evidence="12 13" key="1">
    <citation type="journal article" date="2016" name="Nat. Commun.">
        <title>Thousands of microbial genomes shed light on interconnected biogeochemical processes in an aquifer system.</title>
        <authorList>
            <person name="Anantharaman K."/>
            <person name="Brown C.T."/>
            <person name="Hug L.A."/>
            <person name="Sharon I."/>
            <person name="Castelle C.J."/>
            <person name="Probst A.J."/>
            <person name="Thomas B.C."/>
            <person name="Singh A."/>
            <person name="Wilkins M.J."/>
            <person name="Karaoz U."/>
            <person name="Brodie E.L."/>
            <person name="Williams K.H."/>
            <person name="Hubbard S.S."/>
            <person name="Banfield J.F."/>
        </authorList>
    </citation>
    <scope>NUCLEOTIDE SEQUENCE [LARGE SCALE GENOMIC DNA]</scope>
</reference>
<name>A0A1F7ULF6_9BACT</name>
<dbReference type="PANTHER" id="PTHR30081">
    <property type="entry name" value="PROTEIN-EXPORT MEMBRANE PROTEIN SEC"/>
    <property type="match status" value="1"/>
</dbReference>
<keyword evidence="2 10" id="KW-0813">Transport</keyword>
<evidence type="ECO:0000256" key="10">
    <source>
        <dbReference type="HAMAP-Rule" id="MF_01464"/>
    </source>
</evidence>
<dbReference type="NCBIfam" id="TIGR00966">
    <property type="entry name" value="transloc_SecF"/>
    <property type="match status" value="1"/>
</dbReference>
<feature type="transmembrane region" description="Helical" evidence="10">
    <location>
        <begin position="237"/>
        <end position="255"/>
    </location>
</feature>
<evidence type="ECO:0000256" key="3">
    <source>
        <dbReference type="ARBA" id="ARBA00022475"/>
    </source>
</evidence>
<dbReference type="InterPro" id="IPR022646">
    <property type="entry name" value="SecD/SecF_CS"/>
</dbReference>
<evidence type="ECO:0000256" key="5">
    <source>
        <dbReference type="ARBA" id="ARBA00022692"/>
    </source>
</evidence>
<evidence type="ECO:0000256" key="1">
    <source>
        <dbReference type="ARBA" id="ARBA00004651"/>
    </source>
</evidence>
<protein>
    <recommendedName>
        <fullName evidence="10">Protein-export membrane protein SecF</fullName>
    </recommendedName>
</protein>
<evidence type="ECO:0000256" key="7">
    <source>
        <dbReference type="ARBA" id="ARBA00022989"/>
    </source>
</evidence>
<feature type="transmembrane region" description="Helical" evidence="10">
    <location>
        <begin position="188"/>
        <end position="207"/>
    </location>
</feature>
<comment type="function">
    <text evidence="10">Part of the Sec protein translocase complex. Interacts with the SecYEG preprotein conducting channel. SecDF uses the proton motive force (PMF) to complete protein translocation after the ATP-dependent function of SecA.</text>
</comment>
<dbReference type="PROSITE" id="PS50156">
    <property type="entry name" value="SSD"/>
    <property type="match status" value="1"/>
</dbReference>
<comment type="subunit">
    <text evidence="10">Forms a complex with SecD. Part of the essential Sec protein translocation apparatus which comprises SecA, SecYEG and auxiliary proteins SecDF. Other proteins may also be involved.</text>
</comment>
<feature type="transmembrane region" description="Helical" evidence="10">
    <location>
        <begin position="123"/>
        <end position="142"/>
    </location>
</feature>
<dbReference type="GO" id="GO:0065002">
    <property type="term" value="P:intracellular protein transmembrane transport"/>
    <property type="evidence" value="ECO:0007669"/>
    <property type="project" value="UniProtKB-UniRule"/>
</dbReference>
<keyword evidence="3 10" id="KW-1003">Cell membrane</keyword>